<evidence type="ECO:0000256" key="1">
    <source>
        <dbReference type="ARBA" id="ARBA00023015"/>
    </source>
</evidence>
<feature type="region of interest" description="Disordered" evidence="4">
    <location>
        <begin position="72"/>
        <end position="125"/>
    </location>
</feature>
<name>A0A6P5EA59_ANACO</name>
<dbReference type="Proteomes" id="UP000515123">
    <property type="component" value="Linkage group 25"/>
</dbReference>
<accession>A0A6P5EA59</accession>
<dbReference type="GeneID" id="109703744"/>
<dbReference type="SMR" id="A0A6P5EA59"/>
<dbReference type="Pfam" id="PF03514">
    <property type="entry name" value="GRAS"/>
    <property type="match status" value="1"/>
</dbReference>
<protein>
    <submittedName>
        <fullName evidence="6">Protein SCARECROW 2-like</fullName>
    </submittedName>
</protein>
<reference evidence="5" key="1">
    <citation type="journal article" date="2015" name="Nat. Genet.">
        <title>The pineapple genome and the evolution of CAM photosynthesis.</title>
        <authorList>
            <person name="Ming R."/>
            <person name="VanBuren R."/>
            <person name="Wai C.M."/>
            <person name="Tang H."/>
            <person name="Schatz M.C."/>
            <person name="Bowers J.E."/>
            <person name="Lyons E."/>
            <person name="Wang M.L."/>
            <person name="Chen J."/>
            <person name="Biggers E."/>
            <person name="Zhang J."/>
            <person name="Huang L."/>
            <person name="Zhang L."/>
            <person name="Miao W."/>
            <person name="Zhang J."/>
            <person name="Ye Z."/>
            <person name="Miao C."/>
            <person name="Lin Z."/>
            <person name="Wang H."/>
            <person name="Zhou H."/>
            <person name="Yim W.C."/>
            <person name="Priest H.D."/>
            <person name="Zheng C."/>
            <person name="Woodhouse M."/>
            <person name="Edger P.P."/>
            <person name="Guyot R."/>
            <person name="Guo H.B."/>
            <person name="Guo H."/>
            <person name="Zheng G."/>
            <person name="Singh R."/>
            <person name="Sharma A."/>
            <person name="Min X."/>
            <person name="Zheng Y."/>
            <person name="Lee H."/>
            <person name="Gurtowski J."/>
            <person name="Sedlazeck F.J."/>
            <person name="Harkess A."/>
            <person name="McKain M.R."/>
            <person name="Liao Z."/>
            <person name="Fang J."/>
            <person name="Liu J."/>
            <person name="Zhang X."/>
            <person name="Zhang Q."/>
            <person name="Hu W."/>
            <person name="Qin Y."/>
            <person name="Wang K."/>
            <person name="Chen L.Y."/>
            <person name="Shirley N."/>
            <person name="Lin Y.R."/>
            <person name="Liu L.Y."/>
            <person name="Hernandez A.G."/>
            <person name="Wright C.L."/>
            <person name="Bulone V."/>
            <person name="Tuskan G.A."/>
            <person name="Heath K."/>
            <person name="Zee F."/>
            <person name="Moore P.H."/>
            <person name="Sunkar R."/>
            <person name="Leebens-Mack J.H."/>
            <person name="Mockler T."/>
            <person name="Bennetzen J.L."/>
            <person name="Freeling M."/>
            <person name="Sankoff D."/>
            <person name="Paterson A.H."/>
            <person name="Zhu X."/>
            <person name="Yang X."/>
            <person name="Smith J.A."/>
            <person name="Cushman J.C."/>
            <person name="Paull R.E."/>
            <person name="Yu Q."/>
        </authorList>
    </citation>
    <scope>NUCLEOTIDE SEQUENCE [LARGE SCALE GENOMIC DNA]</scope>
    <source>
        <strain evidence="5">cv. F153</strain>
    </source>
</reference>
<feature type="region of interest" description="PFYRE" evidence="3">
    <location>
        <begin position="324"/>
        <end position="415"/>
    </location>
</feature>
<evidence type="ECO:0000313" key="5">
    <source>
        <dbReference type="Proteomes" id="UP000515123"/>
    </source>
</evidence>
<feature type="compositionally biased region" description="Polar residues" evidence="4">
    <location>
        <begin position="74"/>
        <end position="100"/>
    </location>
</feature>
<comment type="similarity">
    <text evidence="3">Belongs to the GRAS family.</text>
</comment>
<keyword evidence="2" id="KW-0804">Transcription</keyword>
<gene>
    <name evidence="6" type="primary">LOC109703744</name>
</gene>
<dbReference type="OrthoDB" id="757063at2759"/>
<proteinExistence type="inferred from homology"/>
<dbReference type="PROSITE" id="PS50985">
    <property type="entry name" value="GRAS"/>
    <property type="match status" value="1"/>
</dbReference>
<keyword evidence="5" id="KW-1185">Reference proteome</keyword>
<feature type="compositionally biased region" description="Basic and acidic residues" evidence="4">
    <location>
        <begin position="108"/>
        <end position="125"/>
    </location>
</feature>
<comment type="caution">
    <text evidence="3">Lacks conserved residue(s) required for the propagation of feature annotation.</text>
</comment>
<evidence type="ECO:0000256" key="2">
    <source>
        <dbReference type="ARBA" id="ARBA00023163"/>
    </source>
</evidence>
<evidence type="ECO:0000256" key="4">
    <source>
        <dbReference type="SAM" id="MobiDB-lite"/>
    </source>
</evidence>
<feature type="region of interest" description="SAW" evidence="3">
    <location>
        <begin position="418"/>
        <end position="494"/>
    </location>
</feature>
<feature type="region of interest" description="VHIID" evidence="3">
    <location>
        <begin position="207"/>
        <end position="272"/>
    </location>
</feature>
<feature type="region of interest" description="Leucine repeat II (LRII)" evidence="3">
    <location>
        <begin position="282"/>
        <end position="314"/>
    </location>
</feature>
<keyword evidence="1" id="KW-0805">Transcription regulation</keyword>
<dbReference type="AlphaFoldDB" id="A0A6P5EA59"/>
<sequence>MTEQGFEADCALGIIQSNDQWLCNQIGFALPPDNMQMTAPPYDRSLLDGHYTATVTATATDLSEFMDQLIRPNPSLSQNTDDFSIDNTPSNNNYVAQSDVHTPPQKAPRRDCYERSGDEGGERPHHDHEMRMITLLMECAVQISTENLGEAQNMLLELTQMASPYAASCAERVVAYFAEAMASRIVNSCIGVCSPLLLPYKTILSAFQAFNNLSPFIKFGHFTANQTILEAFHQEERIHIIDLDIMQGLQWPALFHILATRPNGPPQVRMTGLGPSGPVLEETGMQLAGFARRLGMRFEFHPIARRSGDLDPSSVIIPPGRRSGEAVAVHLMRHALYDATGDESNTMRLLEHLGPRVVTLVEQEMGHNCGPFLGRFVGALHYFSTVFDSLGSSWAVDDVGRHRVESGLLAREIANVVAVGGPGRGGEEKVGRWRDELARRGFVQVEMSGNAMAQAQLIVNMFPPALGYSVLHGSDGSLGLGWKGAGLYTASAWTARSSL</sequence>
<evidence type="ECO:0000256" key="3">
    <source>
        <dbReference type="PROSITE-ProRule" id="PRU01191"/>
    </source>
</evidence>
<dbReference type="Gramene" id="Aco010118.1.mrna1">
    <property type="protein sequence ID" value="Aco010118.1.mrna1.cds1"/>
    <property type="gene ID" value="Aco010118.1.path1"/>
</dbReference>
<dbReference type="InterPro" id="IPR005202">
    <property type="entry name" value="TF_GRAS"/>
</dbReference>
<feature type="short sequence motif" description="VHIID" evidence="3">
    <location>
        <begin position="238"/>
        <end position="242"/>
    </location>
</feature>
<reference evidence="6" key="2">
    <citation type="submission" date="2025-08" db="UniProtKB">
        <authorList>
            <consortium name="RefSeq"/>
        </authorList>
    </citation>
    <scope>IDENTIFICATION</scope>
    <source>
        <tissue evidence="6">Leaf</tissue>
    </source>
</reference>
<dbReference type="RefSeq" id="XP_020080056.1">
    <property type="nucleotide sequence ID" value="XM_020224467.1"/>
</dbReference>
<dbReference type="PANTHER" id="PTHR31636">
    <property type="entry name" value="OSJNBA0084A10.13 PROTEIN-RELATED"/>
    <property type="match status" value="1"/>
</dbReference>
<organism evidence="5 6">
    <name type="scientific">Ananas comosus</name>
    <name type="common">Pineapple</name>
    <name type="synonym">Ananas ananas</name>
    <dbReference type="NCBI Taxonomy" id="4615"/>
    <lineage>
        <taxon>Eukaryota</taxon>
        <taxon>Viridiplantae</taxon>
        <taxon>Streptophyta</taxon>
        <taxon>Embryophyta</taxon>
        <taxon>Tracheophyta</taxon>
        <taxon>Spermatophyta</taxon>
        <taxon>Magnoliopsida</taxon>
        <taxon>Liliopsida</taxon>
        <taxon>Poales</taxon>
        <taxon>Bromeliaceae</taxon>
        <taxon>Bromelioideae</taxon>
        <taxon>Ananas</taxon>
    </lineage>
</organism>
<evidence type="ECO:0000313" key="6">
    <source>
        <dbReference type="RefSeq" id="XP_020080056.1"/>
    </source>
</evidence>